<evidence type="ECO:0000313" key="1">
    <source>
        <dbReference type="EMBL" id="KIM66487.1"/>
    </source>
</evidence>
<gene>
    <name evidence="1" type="ORF">SCLCIDRAFT_21956</name>
</gene>
<evidence type="ECO:0000313" key="2">
    <source>
        <dbReference type="Proteomes" id="UP000053989"/>
    </source>
</evidence>
<reference evidence="1 2" key="1">
    <citation type="submission" date="2014-04" db="EMBL/GenBank/DDBJ databases">
        <authorList>
            <consortium name="DOE Joint Genome Institute"/>
            <person name="Kuo A."/>
            <person name="Kohler A."/>
            <person name="Nagy L.G."/>
            <person name="Floudas D."/>
            <person name="Copeland A."/>
            <person name="Barry K.W."/>
            <person name="Cichocki N."/>
            <person name="Veneault-Fourrey C."/>
            <person name="LaButti K."/>
            <person name="Lindquist E.A."/>
            <person name="Lipzen A."/>
            <person name="Lundell T."/>
            <person name="Morin E."/>
            <person name="Murat C."/>
            <person name="Sun H."/>
            <person name="Tunlid A."/>
            <person name="Henrissat B."/>
            <person name="Grigoriev I.V."/>
            <person name="Hibbett D.S."/>
            <person name="Martin F."/>
            <person name="Nordberg H.P."/>
            <person name="Cantor M.N."/>
            <person name="Hua S.X."/>
        </authorList>
    </citation>
    <scope>NUCLEOTIDE SEQUENCE [LARGE SCALE GENOMIC DNA]</scope>
    <source>
        <strain evidence="1 2">Foug A</strain>
    </source>
</reference>
<dbReference type="EMBL" id="KN822017">
    <property type="protein sequence ID" value="KIM66487.1"/>
    <property type="molecule type" value="Genomic_DNA"/>
</dbReference>
<dbReference type="HOGENOM" id="CLU_2868901_0_0_1"/>
<dbReference type="InParanoid" id="A0A0C3AND7"/>
<dbReference type="Proteomes" id="UP000053989">
    <property type="component" value="Unassembled WGS sequence"/>
</dbReference>
<dbReference type="AlphaFoldDB" id="A0A0C3AND7"/>
<name>A0A0C3AND7_9AGAM</name>
<reference evidence="2" key="2">
    <citation type="submission" date="2015-01" db="EMBL/GenBank/DDBJ databases">
        <title>Evolutionary Origins and Diversification of the Mycorrhizal Mutualists.</title>
        <authorList>
            <consortium name="DOE Joint Genome Institute"/>
            <consortium name="Mycorrhizal Genomics Consortium"/>
            <person name="Kohler A."/>
            <person name="Kuo A."/>
            <person name="Nagy L.G."/>
            <person name="Floudas D."/>
            <person name="Copeland A."/>
            <person name="Barry K.W."/>
            <person name="Cichocki N."/>
            <person name="Veneault-Fourrey C."/>
            <person name="LaButti K."/>
            <person name="Lindquist E.A."/>
            <person name="Lipzen A."/>
            <person name="Lundell T."/>
            <person name="Morin E."/>
            <person name="Murat C."/>
            <person name="Riley R."/>
            <person name="Ohm R."/>
            <person name="Sun H."/>
            <person name="Tunlid A."/>
            <person name="Henrissat B."/>
            <person name="Grigoriev I.V."/>
            <person name="Hibbett D.S."/>
            <person name="Martin F."/>
        </authorList>
    </citation>
    <scope>NUCLEOTIDE SEQUENCE [LARGE SCALE GENOMIC DNA]</scope>
    <source>
        <strain evidence="2">Foug A</strain>
    </source>
</reference>
<sequence length="64" mass="7297">MQFHILLPLRTTLTTVQISTYRPNTSFNNPPLLCTIFPCQRPSHVFCINTEKAAANTKPCKYTL</sequence>
<protein>
    <submittedName>
        <fullName evidence="1">Uncharacterized protein</fullName>
    </submittedName>
</protein>
<proteinExistence type="predicted"/>
<accession>A0A0C3AND7</accession>
<organism evidence="1 2">
    <name type="scientific">Scleroderma citrinum Foug A</name>
    <dbReference type="NCBI Taxonomy" id="1036808"/>
    <lineage>
        <taxon>Eukaryota</taxon>
        <taxon>Fungi</taxon>
        <taxon>Dikarya</taxon>
        <taxon>Basidiomycota</taxon>
        <taxon>Agaricomycotina</taxon>
        <taxon>Agaricomycetes</taxon>
        <taxon>Agaricomycetidae</taxon>
        <taxon>Boletales</taxon>
        <taxon>Sclerodermatineae</taxon>
        <taxon>Sclerodermataceae</taxon>
        <taxon>Scleroderma</taxon>
    </lineage>
</organism>
<keyword evidence="2" id="KW-1185">Reference proteome</keyword>